<keyword evidence="4 9" id="KW-0812">Transmembrane</keyword>
<sequence>MKNMKKANEKNIMILYRGKEDFNNDFNLKKVLSLSLYSPLLGVIVDWSCNEDLSFEFSDNWLWNSSYHWLMIMEKNSNKNIRSFLSTKNINLTVWSEVFLAYPNNTMYGIFKNWHIFDIYRTAYEPRGQLMIDVVNETFGKWGNRICKYDKRSNLENLTLDVVTIGNAYGSATKTNSTSITASNKELVKYLRTYNLDRMNYGQKFSYAIMYSLTRNVLNLTMYIKTTNSWGYKTNNKWDGVIGMLISGEADFSVILNAIRPERLEVVEYSAITTWEHCPSFIFRQPRSSSTSMNIFLRPFEMNVWFAIIGLMLLSTLVYYTIIYFESNEVFILKTLSDIFLLKIGTLCQQGTVMELTKLSNRFIVLLMFLFSLIVYQFYSSSIVSGLLRPTIINIDSLRELDESGLDVGIEDYNIVTKLANMAAETNPYMKKIIDKKVKPKSEYLFAKDGVKKVKKGHYAFYTDPASSYWFVNDIFTEKEKCDLSELPITRPEVTGFLVQKNSPYRKLINIAGNLLLETGIMDRELQIWYAKKPKCVAGKTTTEESLVSVGIKDIISLYIFLLVGFIVSIITLLLEKIIHHLINIKKQTDTNRSIVLQK</sequence>
<dbReference type="PANTHER" id="PTHR42643">
    <property type="entry name" value="IONOTROPIC RECEPTOR 20A-RELATED"/>
    <property type="match status" value="1"/>
</dbReference>
<reference evidence="12" key="1">
    <citation type="submission" date="2018-04" db="EMBL/GenBank/DDBJ databases">
        <title>Transcriptome assembly of Sipha flava.</title>
        <authorList>
            <person name="Scully E.D."/>
            <person name="Geib S.M."/>
            <person name="Palmer N.A."/>
            <person name="Koch K."/>
            <person name="Bradshaw J."/>
            <person name="Heng-Moss T."/>
            <person name="Sarath G."/>
        </authorList>
    </citation>
    <scope>NUCLEOTIDE SEQUENCE</scope>
</reference>
<dbReference type="InterPro" id="IPR001320">
    <property type="entry name" value="Iontro_rcpt_C"/>
</dbReference>
<feature type="transmembrane region" description="Helical" evidence="9">
    <location>
        <begin position="360"/>
        <end position="379"/>
    </location>
</feature>
<dbReference type="InterPro" id="IPR052192">
    <property type="entry name" value="Insect_Ionotropic_Sensory_Rcpt"/>
</dbReference>
<name>A0A2S2PW52_9HEMI</name>
<evidence type="ECO:0000256" key="8">
    <source>
        <dbReference type="ARBA" id="ARBA00023180"/>
    </source>
</evidence>
<keyword evidence="8" id="KW-0325">Glycoprotein</keyword>
<dbReference type="EMBL" id="GGMS01000574">
    <property type="protein sequence ID" value="MBY69777.1"/>
    <property type="molecule type" value="Transcribed_RNA"/>
</dbReference>
<dbReference type="Gene3D" id="1.10.287.70">
    <property type="match status" value="1"/>
</dbReference>
<evidence type="ECO:0000313" key="12">
    <source>
        <dbReference type="EMBL" id="MBY69777.1"/>
    </source>
</evidence>
<evidence type="ECO:0000256" key="4">
    <source>
        <dbReference type="ARBA" id="ARBA00022692"/>
    </source>
</evidence>
<dbReference type="GO" id="GO:0005886">
    <property type="term" value="C:plasma membrane"/>
    <property type="evidence" value="ECO:0007669"/>
    <property type="project" value="UniProtKB-SubCell"/>
</dbReference>
<dbReference type="AlphaFoldDB" id="A0A2S2PW52"/>
<dbReference type="Pfam" id="PF00060">
    <property type="entry name" value="Lig_chan"/>
    <property type="match status" value="1"/>
</dbReference>
<accession>A0A2S2PW52</accession>
<evidence type="ECO:0000256" key="5">
    <source>
        <dbReference type="ARBA" id="ARBA00022989"/>
    </source>
</evidence>
<dbReference type="PANTHER" id="PTHR42643:SF30">
    <property type="entry name" value="IONOTROPIC RECEPTOR 40A-RELATED"/>
    <property type="match status" value="1"/>
</dbReference>
<evidence type="ECO:0000256" key="7">
    <source>
        <dbReference type="ARBA" id="ARBA00023170"/>
    </source>
</evidence>
<evidence type="ECO:0000256" key="9">
    <source>
        <dbReference type="SAM" id="Phobius"/>
    </source>
</evidence>
<keyword evidence="7 12" id="KW-0675">Receptor</keyword>
<proteinExistence type="inferred from homology"/>
<feature type="domain" description="Ionotropic glutamate receptor C-terminal" evidence="10">
    <location>
        <begin position="302"/>
        <end position="566"/>
    </location>
</feature>
<dbReference type="Gene3D" id="3.40.190.10">
    <property type="entry name" value="Periplasmic binding protein-like II"/>
    <property type="match status" value="1"/>
</dbReference>
<dbReference type="Pfam" id="PF24576">
    <property type="entry name" value="IR75A_N"/>
    <property type="match status" value="1"/>
</dbReference>
<comment type="subcellular location">
    <subcellularLocation>
        <location evidence="1">Cell membrane</location>
        <topology evidence="1">Multi-pass membrane protein</topology>
    </subcellularLocation>
</comment>
<evidence type="ECO:0000259" key="10">
    <source>
        <dbReference type="Pfam" id="PF00060"/>
    </source>
</evidence>
<keyword evidence="6 9" id="KW-0472">Membrane</keyword>
<dbReference type="OrthoDB" id="6581555at2759"/>
<dbReference type="SUPFAM" id="SSF53850">
    <property type="entry name" value="Periplasmic binding protein-like II"/>
    <property type="match status" value="1"/>
</dbReference>
<feature type="domain" description="Ionotropic receptor 75a N-terminal" evidence="11">
    <location>
        <begin position="24"/>
        <end position="164"/>
    </location>
</feature>
<evidence type="ECO:0000256" key="2">
    <source>
        <dbReference type="ARBA" id="ARBA00008685"/>
    </source>
</evidence>
<dbReference type="InterPro" id="IPR057074">
    <property type="entry name" value="IR75A_N"/>
</dbReference>
<protein>
    <submittedName>
        <fullName evidence="12">Glutamate receptor delta-2 subunit</fullName>
    </submittedName>
</protein>
<organism evidence="12">
    <name type="scientific">Sipha flava</name>
    <name type="common">yellow sugarcane aphid</name>
    <dbReference type="NCBI Taxonomy" id="143950"/>
    <lineage>
        <taxon>Eukaryota</taxon>
        <taxon>Metazoa</taxon>
        <taxon>Ecdysozoa</taxon>
        <taxon>Arthropoda</taxon>
        <taxon>Hexapoda</taxon>
        <taxon>Insecta</taxon>
        <taxon>Pterygota</taxon>
        <taxon>Neoptera</taxon>
        <taxon>Paraneoptera</taxon>
        <taxon>Hemiptera</taxon>
        <taxon>Sternorrhyncha</taxon>
        <taxon>Aphidomorpha</taxon>
        <taxon>Aphidoidea</taxon>
        <taxon>Aphididae</taxon>
        <taxon>Sipha</taxon>
    </lineage>
</organism>
<evidence type="ECO:0000259" key="11">
    <source>
        <dbReference type="Pfam" id="PF24576"/>
    </source>
</evidence>
<evidence type="ECO:0000256" key="1">
    <source>
        <dbReference type="ARBA" id="ARBA00004651"/>
    </source>
</evidence>
<gene>
    <name evidence="12" type="primary">grid2_1</name>
    <name evidence="12" type="ORF">g.90</name>
</gene>
<evidence type="ECO:0000256" key="6">
    <source>
        <dbReference type="ARBA" id="ARBA00023136"/>
    </source>
</evidence>
<dbReference type="GO" id="GO:0015276">
    <property type="term" value="F:ligand-gated monoatomic ion channel activity"/>
    <property type="evidence" value="ECO:0007669"/>
    <property type="project" value="InterPro"/>
</dbReference>
<dbReference type="GO" id="GO:0050906">
    <property type="term" value="P:detection of stimulus involved in sensory perception"/>
    <property type="evidence" value="ECO:0007669"/>
    <property type="project" value="UniProtKB-ARBA"/>
</dbReference>
<keyword evidence="5 9" id="KW-1133">Transmembrane helix</keyword>
<keyword evidence="3" id="KW-1003">Cell membrane</keyword>
<feature type="transmembrane region" description="Helical" evidence="9">
    <location>
        <begin position="304"/>
        <end position="325"/>
    </location>
</feature>
<evidence type="ECO:0000256" key="3">
    <source>
        <dbReference type="ARBA" id="ARBA00022475"/>
    </source>
</evidence>
<feature type="transmembrane region" description="Helical" evidence="9">
    <location>
        <begin position="556"/>
        <end position="575"/>
    </location>
</feature>
<comment type="similarity">
    <text evidence="2">Belongs to the glutamate-gated ion channel (TC 1.A.10.1) family.</text>
</comment>